<evidence type="ECO:0000313" key="2">
    <source>
        <dbReference type="Proteomes" id="UP001459277"/>
    </source>
</evidence>
<gene>
    <name evidence="1" type="ORF">SO802_020220</name>
</gene>
<dbReference type="AlphaFoldDB" id="A0AAW2CE96"/>
<evidence type="ECO:0000313" key="1">
    <source>
        <dbReference type="EMBL" id="KAK9995534.1"/>
    </source>
</evidence>
<organism evidence="1 2">
    <name type="scientific">Lithocarpus litseifolius</name>
    <dbReference type="NCBI Taxonomy" id="425828"/>
    <lineage>
        <taxon>Eukaryota</taxon>
        <taxon>Viridiplantae</taxon>
        <taxon>Streptophyta</taxon>
        <taxon>Embryophyta</taxon>
        <taxon>Tracheophyta</taxon>
        <taxon>Spermatophyta</taxon>
        <taxon>Magnoliopsida</taxon>
        <taxon>eudicotyledons</taxon>
        <taxon>Gunneridae</taxon>
        <taxon>Pentapetalae</taxon>
        <taxon>rosids</taxon>
        <taxon>fabids</taxon>
        <taxon>Fagales</taxon>
        <taxon>Fagaceae</taxon>
        <taxon>Lithocarpus</taxon>
    </lineage>
</organism>
<sequence>MPPYHSPEASPEKPPPDYSKAVVAVDKYTQFSLQQSTPEKLNLTTTTTATPRRKWRSRHRRWWCLTG</sequence>
<proteinExistence type="predicted"/>
<comment type="caution">
    <text evidence="1">The sequence shown here is derived from an EMBL/GenBank/DDBJ whole genome shotgun (WGS) entry which is preliminary data.</text>
</comment>
<dbReference type="Proteomes" id="UP001459277">
    <property type="component" value="Unassembled WGS sequence"/>
</dbReference>
<keyword evidence="2" id="KW-1185">Reference proteome</keyword>
<name>A0AAW2CE96_9ROSI</name>
<accession>A0AAW2CE96</accession>
<reference evidence="1 2" key="1">
    <citation type="submission" date="2024-01" db="EMBL/GenBank/DDBJ databases">
        <title>A telomere-to-telomere, gap-free genome of sweet tea (Lithocarpus litseifolius).</title>
        <authorList>
            <person name="Zhou J."/>
        </authorList>
    </citation>
    <scope>NUCLEOTIDE SEQUENCE [LARGE SCALE GENOMIC DNA]</scope>
    <source>
        <strain evidence="1">Zhou-2022a</strain>
        <tissue evidence="1">Leaf</tissue>
    </source>
</reference>
<protein>
    <submittedName>
        <fullName evidence="1">Uncharacterized protein</fullName>
    </submittedName>
</protein>
<dbReference type="EMBL" id="JAZDWU010000007">
    <property type="protein sequence ID" value="KAK9995534.1"/>
    <property type="molecule type" value="Genomic_DNA"/>
</dbReference>